<evidence type="ECO:0000313" key="3">
    <source>
        <dbReference type="EnsemblMetazoa" id="ASIC007014-PA"/>
    </source>
</evidence>
<dbReference type="AlphaFoldDB" id="A0A084VNN4"/>
<protein>
    <submittedName>
        <fullName evidence="2 3">Uncharacterized protein</fullName>
    </submittedName>
</protein>
<reference evidence="3" key="2">
    <citation type="submission" date="2020-05" db="UniProtKB">
        <authorList>
            <consortium name="EnsemblMetazoa"/>
        </authorList>
    </citation>
    <scope>IDENTIFICATION</scope>
</reference>
<organism evidence="2">
    <name type="scientific">Anopheles sinensis</name>
    <name type="common">Mosquito</name>
    <dbReference type="NCBI Taxonomy" id="74873"/>
    <lineage>
        <taxon>Eukaryota</taxon>
        <taxon>Metazoa</taxon>
        <taxon>Ecdysozoa</taxon>
        <taxon>Arthropoda</taxon>
        <taxon>Hexapoda</taxon>
        <taxon>Insecta</taxon>
        <taxon>Pterygota</taxon>
        <taxon>Neoptera</taxon>
        <taxon>Endopterygota</taxon>
        <taxon>Diptera</taxon>
        <taxon>Nematocera</taxon>
        <taxon>Culicoidea</taxon>
        <taxon>Culicidae</taxon>
        <taxon>Anophelinae</taxon>
        <taxon>Anopheles</taxon>
    </lineage>
</organism>
<keyword evidence="4" id="KW-1185">Reference proteome</keyword>
<reference evidence="2 4" key="1">
    <citation type="journal article" date="2014" name="BMC Genomics">
        <title>Genome sequence of Anopheles sinensis provides insight into genetics basis of mosquito competence for malaria parasites.</title>
        <authorList>
            <person name="Zhou D."/>
            <person name="Zhang D."/>
            <person name="Ding G."/>
            <person name="Shi L."/>
            <person name="Hou Q."/>
            <person name="Ye Y."/>
            <person name="Xu Y."/>
            <person name="Zhou H."/>
            <person name="Xiong C."/>
            <person name="Li S."/>
            <person name="Yu J."/>
            <person name="Hong S."/>
            <person name="Yu X."/>
            <person name="Zou P."/>
            <person name="Chen C."/>
            <person name="Chang X."/>
            <person name="Wang W."/>
            <person name="Lv Y."/>
            <person name="Sun Y."/>
            <person name="Ma L."/>
            <person name="Shen B."/>
            <person name="Zhu C."/>
        </authorList>
    </citation>
    <scope>NUCLEOTIDE SEQUENCE [LARGE SCALE GENOMIC DNA]</scope>
</reference>
<feature type="region of interest" description="Disordered" evidence="1">
    <location>
        <begin position="21"/>
        <end position="82"/>
    </location>
</feature>
<gene>
    <name evidence="2" type="ORF">ZHAS_00007014</name>
</gene>
<proteinExistence type="predicted"/>
<evidence type="ECO:0000313" key="2">
    <source>
        <dbReference type="EMBL" id="KFB39578.1"/>
    </source>
</evidence>
<dbReference type="EnsemblMetazoa" id="ASIC007014-RA">
    <property type="protein sequence ID" value="ASIC007014-PA"/>
    <property type="gene ID" value="ASIC007014"/>
</dbReference>
<evidence type="ECO:0000256" key="1">
    <source>
        <dbReference type="SAM" id="MobiDB-lite"/>
    </source>
</evidence>
<feature type="compositionally biased region" description="Basic and acidic residues" evidence="1">
    <location>
        <begin position="32"/>
        <end position="41"/>
    </location>
</feature>
<sequence length="82" mass="8932">MTTCLEWGTSVGSGITVERARKGVQSSGVKRFISDREEECSGKPANNGKPLPSQKTLQAESPAPSDLPYTESKSVRRFCSRK</sequence>
<dbReference type="VEuPathDB" id="VectorBase:ASIC007014"/>
<dbReference type="EMBL" id="KE524988">
    <property type="protein sequence ID" value="KFB39578.1"/>
    <property type="molecule type" value="Genomic_DNA"/>
</dbReference>
<dbReference type="Proteomes" id="UP000030765">
    <property type="component" value="Unassembled WGS sequence"/>
</dbReference>
<name>A0A084VNN4_ANOSI</name>
<dbReference type="EMBL" id="ATLV01014781">
    <property type="status" value="NOT_ANNOTATED_CDS"/>
    <property type="molecule type" value="Genomic_DNA"/>
</dbReference>
<accession>A0A084VNN4</accession>
<evidence type="ECO:0000313" key="4">
    <source>
        <dbReference type="Proteomes" id="UP000030765"/>
    </source>
</evidence>